<proteinExistence type="predicted"/>
<feature type="chain" id="PRO_5046250383" evidence="2">
    <location>
        <begin position="25"/>
        <end position="221"/>
    </location>
</feature>
<protein>
    <submittedName>
        <fullName evidence="4">CHRD domain-containing protein</fullName>
    </submittedName>
</protein>
<dbReference type="InterPro" id="IPR010895">
    <property type="entry name" value="CHRD"/>
</dbReference>
<feature type="signal peptide" evidence="2">
    <location>
        <begin position="1"/>
        <end position="24"/>
    </location>
</feature>
<evidence type="ECO:0000313" key="5">
    <source>
        <dbReference type="Proteomes" id="UP001057998"/>
    </source>
</evidence>
<accession>A0ABY5GJQ3</accession>
<keyword evidence="5" id="KW-1185">Reference proteome</keyword>
<sequence length="221" mass="24131">MTKKFANKIFLFGLGVAFTSAALAHHNYFRSTNHAAQLDGFQEVPSVLTEGSGMFKARLGKDKLYFTFKYNNVAGPIKFAHIHFAQPGANGGVLAFLCTNDGSNAPANVPSCPGEGEKLQGMISGDGVLEIAEQGVVAGDFEALKKAIKNGAAYINVHTDAFPSGELRGNIQGQSGSEKNKKYDQRNSQPDDSDSDHKPHKRYDHHSTRAENTNNYRKEYY</sequence>
<organism evidence="4 5">
    <name type="scientific">Photobacterium atrarenae</name>
    <dbReference type="NCBI Taxonomy" id="865757"/>
    <lineage>
        <taxon>Bacteria</taxon>
        <taxon>Pseudomonadati</taxon>
        <taxon>Pseudomonadota</taxon>
        <taxon>Gammaproteobacteria</taxon>
        <taxon>Vibrionales</taxon>
        <taxon>Vibrionaceae</taxon>
        <taxon>Photobacterium</taxon>
    </lineage>
</organism>
<dbReference type="EMBL" id="CP101508">
    <property type="protein sequence ID" value="UTV29021.1"/>
    <property type="molecule type" value="Genomic_DNA"/>
</dbReference>
<evidence type="ECO:0000256" key="2">
    <source>
        <dbReference type="SAM" id="SignalP"/>
    </source>
</evidence>
<gene>
    <name evidence="4" type="ORF">NNL38_07265</name>
</gene>
<dbReference type="Proteomes" id="UP001057998">
    <property type="component" value="Chromosome 1"/>
</dbReference>
<evidence type="ECO:0000256" key="1">
    <source>
        <dbReference type="SAM" id="MobiDB-lite"/>
    </source>
</evidence>
<evidence type="ECO:0000259" key="3">
    <source>
        <dbReference type="SMART" id="SM00754"/>
    </source>
</evidence>
<feature type="domain" description="CHRD" evidence="3">
    <location>
        <begin position="32"/>
        <end position="173"/>
    </location>
</feature>
<evidence type="ECO:0000313" key="4">
    <source>
        <dbReference type="EMBL" id="UTV29021.1"/>
    </source>
</evidence>
<dbReference type="RefSeq" id="WP_255390345.1">
    <property type="nucleotide sequence ID" value="NZ_CP101508.1"/>
</dbReference>
<keyword evidence="2" id="KW-0732">Signal</keyword>
<name>A0ABY5GJQ3_9GAMM</name>
<dbReference type="Pfam" id="PF07452">
    <property type="entry name" value="CHRD"/>
    <property type="match status" value="1"/>
</dbReference>
<dbReference type="SMART" id="SM00754">
    <property type="entry name" value="CHRD"/>
    <property type="match status" value="1"/>
</dbReference>
<reference evidence="4" key="1">
    <citation type="submission" date="2022-07" db="EMBL/GenBank/DDBJ databases">
        <title>Genome sequencing of Photobacterium atrarenae GJH2-4.</title>
        <authorList>
            <person name="Park S.-J."/>
        </authorList>
    </citation>
    <scope>NUCLEOTIDE SEQUENCE</scope>
    <source>
        <strain evidence="4">GJH2-4</strain>
    </source>
</reference>
<feature type="region of interest" description="Disordered" evidence="1">
    <location>
        <begin position="165"/>
        <end position="221"/>
    </location>
</feature>